<gene>
    <name evidence="2" type="ORF">JKP88DRAFT_262608</name>
</gene>
<name>A0A835Z1P4_9STRA</name>
<keyword evidence="3" id="KW-1185">Reference proteome</keyword>
<dbReference type="OrthoDB" id="201504at2759"/>
<dbReference type="GO" id="GO:0016020">
    <property type="term" value="C:membrane"/>
    <property type="evidence" value="ECO:0007669"/>
    <property type="project" value="TreeGrafter"/>
</dbReference>
<keyword evidence="1" id="KW-1133">Transmembrane helix</keyword>
<feature type="transmembrane region" description="Helical" evidence="1">
    <location>
        <begin position="170"/>
        <end position="189"/>
    </location>
</feature>
<evidence type="ECO:0008006" key="4">
    <source>
        <dbReference type="Google" id="ProtNLM"/>
    </source>
</evidence>
<organism evidence="2 3">
    <name type="scientific">Tribonema minus</name>
    <dbReference type="NCBI Taxonomy" id="303371"/>
    <lineage>
        <taxon>Eukaryota</taxon>
        <taxon>Sar</taxon>
        <taxon>Stramenopiles</taxon>
        <taxon>Ochrophyta</taxon>
        <taxon>PX clade</taxon>
        <taxon>Xanthophyceae</taxon>
        <taxon>Tribonematales</taxon>
        <taxon>Tribonemataceae</taxon>
        <taxon>Tribonema</taxon>
    </lineage>
</organism>
<dbReference type="Pfam" id="PF06966">
    <property type="entry name" value="DUF1295"/>
    <property type="match status" value="1"/>
</dbReference>
<evidence type="ECO:0000313" key="3">
    <source>
        <dbReference type="Proteomes" id="UP000664859"/>
    </source>
</evidence>
<feature type="transmembrane region" description="Helical" evidence="1">
    <location>
        <begin position="52"/>
        <end position="71"/>
    </location>
</feature>
<keyword evidence="1" id="KW-0812">Transmembrane</keyword>
<dbReference type="PANTHER" id="PTHR32251">
    <property type="entry name" value="3-OXO-5-ALPHA-STEROID 4-DEHYDROGENASE"/>
    <property type="match status" value="1"/>
</dbReference>
<keyword evidence="1" id="KW-0472">Membrane</keyword>
<accession>A0A835Z1P4</accession>
<dbReference type="EMBL" id="JAFCMP010000124">
    <property type="protein sequence ID" value="KAG5185631.1"/>
    <property type="molecule type" value="Genomic_DNA"/>
</dbReference>
<protein>
    <recommendedName>
        <fullName evidence="4">Steroid 5-alpha reductase C-terminal domain-containing protein</fullName>
    </recommendedName>
</protein>
<evidence type="ECO:0000313" key="2">
    <source>
        <dbReference type="EMBL" id="KAG5185631.1"/>
    </source>
</evidence>
<feature type="transmembrane region" description="Helical" evidence="1">
    <location>
        <begin position="132"/>
        <end position="150"/>
    </location>
</feature>
<evidence type="ECO:0000256" key="1">
    <source>
        <dbReference type="SAM" id="Phobius"/>
    </source>
</evidence>
<dbReference type="PANTHER" id="PTHR32251:SF17">
    <property type="entry name" value="STEROID 5-ALPHA REDUCTASE C-TERMINAL DOMAIN-CONTAINING PROTEIN"/>
    <property type="match status" value="1"/>
</dbReference>
<feature type="transmembrane region" description="Helical" evidence="1">
    <location>
        <begin position="244"/>
        <end position="267"/>
    </location>
</feature>
<dbReference type="InterPro" id="IPR010721">
    <property type="entry name" value="UstE-like"/>
</dbReference>
<comment type="caution">
    <text evidence="2">The sequence shown here is derived from an EMBL/GenBank/DDBJ whole genome shotgun (WGS) entry which is preliminary data.</text>
</comment>
<dbReference type="AlphaFoldDB" id="A0A835Z1P4"/>
<dbReference type="Gene3D" id="1.20.120.1630">
    <property type="match status" value="1"/>
</dbReference>
<feature type="transmembrane region" description="Helical" evidence="1">
    <location>
        <begin position="25"/>
        <end position="45"/>
    </location>
</feature>
<reference evidence="2" key="1">
    <citation type="submission" date="2021-02" db="EMBL/GenBank/DDBJ databases">
        <title>First Annotated Genome of the Yellow-green Alga Tribonema minus.</title>
        <authorList>
            <person name="Mahan K.M."/>
        </authorList>
    </citation>
    <scope>NUCLEOTIDE SEQUENCE</scope>
    <source>
        <strain evidence="2">UTEX B ZZ1240</strain>
    </source>
</reference>
<dbReference type="Proteomes" id="UP000664859">
    <property type="component" value="Unassembled WGS sequence"/>
</dbReference>
<proteinExistence type="predicted"/>
<sequence>MQTAVRQIVKSPSVLMALKNSSPNGLLFSAAIIGGINLLGFSITAATKTHKLTDLFGTGAFVASAAASAYVNGVHAHPWSRPFILSAAVSIWGIRLAGHLFERILTSPKDPRLEKFMPKKGEKWLDSSGSNFPLNLAGFWMIQAAWAWVVSLPVTMANFNPVASTQRLGMGGRVALLTFAGGFAFEAIADWQKRSFKKNPANKGKWIDQGVWSVSRHPNYFGELLIWSSLFFASVPALRGPRQVLIGAVSPLFISGLILYVSGIPLLEDKMNKDHGQDEKYLKYKETTPLLVPYCKWLRIPGLPY</sequence>